<name>A0A0F9N0K3_9ZZZZ</name>
<dbReference type="EMBL" id="LAZR01003962">
    <property type="protein sequence ID" value="KKN13065.1"/>
    <property type="molecule type" value="Genomic_DNA"/>
</dbReference>
<dbReference type="InterPro" id="IPR036069">
    <property type="entry name" value="DUF34/NIF3_sf"/>
</dbReference>
<dbReference type="AlphaFoldDB" id="A0A0F9N0K3"/>
<gene>
    <name evidence="1" type="ORF">LCGC14_1010090</name>
</gene>
<evidence type="ECO:0008006" key="2">
    <source>
        <dbReference type="Google" id="ProtNLM"/>
    </source>
</evidence>
<protein>
    <recommendedName>
        <fullName evidence="2">NGG1p interacting factor NIF3</fullName>
    </recommendedName>
</protein>
<sequence>MKLSEIYKTAIELGTEADPRGADALKAILDKKKQEFEKLSEEDKQFFDKESLKNPYADTRILHGDPDTEIEGVLTGIDLEVGELLLADHLNSKKDAKINLLLAHHPEGRSLIGLSKVMGMQADIWSNAGVPINIGDFLIDKRSAEVYRRIMPINHNRSVDAARLLGFNYMTVHTPGDNLVSQFVQKYLDKKQPKTLEDVTRELKKIEEYSQAAKLGAGPMILVGSPKARAGKILVDMTGGTEGPQEVLEKLAQAGVGTLVNMHLSDKARKKAEEAHINIVIAGHIASDAIGMNLFLDKLEEKGLTNIVPTSGLTRVKRVSGIKE</sequence>
<organism evidence="1">
    <name type="scientific">marine sediment metagenome</name>
    <dbReference type="NCBI Taxonomy" id="412755"/>
    <lineage>
        <taxon>unclassified sequences</taxon>
        <taxon>metagenomes</taxon>
        <taxon>ecological metagenomes</taxon>
    </lineage>
</organism>
<dbReference type="SUPFAM" id="SSF102705">
    <property type="entry name" value="NIF3 (NGG1p interacting factor 3)-like"/>
    <property type="match status" value="1"/>
</dbReference>
<evidence type="ECO:0000313" key="1">
    <source>
        <dbReference type="EMBL" id="KKN13065.1"/>
    </source>
</evidence>
<accession>A0A0F9N0K3</accession>
<comment type="caution">
    <text evidence="1">The sequence shown here is derived from an EMBL/GenBank/DDBJ whole genome shotgun (WGS) entry which is preliminary data.</text>
</comment>
<reference evidence="1" key="1">
    <citation type="journal article" date="2015" name="Nature">
        <title>Complex archaea that bridge the gap between prokaryotes and eukaryotes.</title>
        <authorList>
            <person name="Spang A."/>
            <person name="Saw J.H."/>
            <person name="Jorgensen S.L."/>
            <person name="Zaremba-Niedzwiedzka K."/>
            <person name="Martijn J."/>
            <person name="Lind A.E."/>
            <person name="van Eijk R."/>
            <person name="Schleper C."/>
            <person name="Guy L."/>
            <person name="Ettema T.J."/>
        </authorList>
    </citation>
    <scope>NUCLEOTIDE SEQUENCE</scope>
</reference>
<proteinExistence type="predicted"/>